<accession>A0A544VX81</accession>
<evidence type="ECO:0000256" key="1">
    <source>
        <dbReference type="SAM" id="MobiDB-lite"/>
    </source>
</evidence>
<feature type="region of interest" description="Disordered" evidence="1">
    <location>
        <begin position="1"/>
        <end position="22"/>
    </location>
</feature>
<evidence type="ECO:0000313" key="3">
    <source>
        <dbReference type="EMBL" id="TQR84597.1"/>
    </source>
</evidence>
<keyword evidence="2" id="KW-1133">Transmembrane helix</keyword>
<reference evidence="3 4" key="1">
    <citation type="submission" date="2018-10" db="EMBL/GenBank/DDBJ databases">
        <title>Draft genome of Mycobacterium hodleri strain B.</title>
        <authorList>
            <person name="Amande T.J."/>
            <person name="Mcgenity T.J."/>
        </authorList>
    </citation>
    <scope>NUCLEOTIDE SEQUENCE [LARGE SCALE GENOMIC DNA]</scope>
    <source>
        <strain evidence="3 4">B</strain>
    </source>
</reference>
<dbReference type="InterPro" id="IPR021903">
    <property type="entry name" value="DUF3515"/>
</dbReference>
<protein>
    <submittedName>
        <fullName evidence="3">DUF3515 domain-containing protein</fullName>
    </submittedName>
</protein>
<keyword evidence="2" id="KW-0812">Transmembrane</keyword>
<dbReference type="RefSeq" id="WP_079926282.1">
    <property type="nucleotide sequence ID" value="NZ_VIFX01000029.1"/>
</dbReference>
<dbReference type="Pfam" id="PF12028">
    <property type="entry name" value="DUF3515"/>
    <property type="match status" value="1"/>
</dbReference>
<keyword evidence="4" id="KW-1185">Reference proteome</keyword>
<evidence type="ECO:0000256" key="2">
    <source>
        <dbReference type="SAM" id="Phobius"/>
    </source>
</evidence>
<gene>
    <name evidence="3" type="ORF">D8S82_21230</name>
</gene>
<dbReference type="Proteomes" id="UP000315759">
    <property type="component" value="Unassembled WGS sequence"/>
</dbReference>
<name>A0A544VX81_9MYCO</name>
<dbReference type="EMBL" id="VIFX01000029">
    <property type="protein sequence ID" value="TQR84597.1"/>
    <property type="molecule type" value="Genomic_DNA"/>
</dbReference>
<organism evidence="3 4">
    <name type="scientific">Mycolicibacterium hodleri</name>
    <dbReference type="NCBI Taxonomy" id="49897"/>
    <lineage>
        <taxon>Bacteria</taxon>
        <taxon>Bacillati</taxon>
        <taxon>Actinomycetota</taxon>
        <taxon>Actinomycetes</taxon>
        <taxon>Mycobacteriales</taxon>
        <taxon>Mycobacteriaceae</taxon>
        <taxon>Mycolicibacterium</taxon>
    </lineage>
</organism>
<comment type="caution">
    <text evidence="3">The sequence shown here is derived from an EMBL/GenBank/DDBJ whole genome shotgun (WGS) entry which is preliminary data.</text>
</comment>
<evidence type="ECO:0000313" key="4">
    <source>
        <dbReference type="Proteomes" id="UP000315759"/>
    </source>
</evidence>
<feature type="transmembrane region" description="Helical" evidence="2">
    <location>
        <begin position="25"/>
        <end position="45"/>
    </location>
</feature>
<proteinExistence type="predicted"/>
<dbReference type="AlphaFoldDB" id="A0A544VX81"/>
<keyword evidence="2" id="KW-0472">Membrane</keyword>
<feature type="compositionally biased region" description="Low complexity" evidence="1">
    <location>
        <begin position="1"/>
        <end position="10"/>
    </location>
</feature>
<sequence length="191" mass="19625">MTEPDSQPDQQPDPEPASDGPPRRVLIAAVALAVAAVVAVLAVAATREAAPVPGPVAIAAAPAPQADSDACKALMAVLPDDLDDYHRAEAMAPAPASAAAWQNEPGSDLVVLRCGIGRPDDFSASAPLQAVDDVLWFRIPGVDRTTWVAVDRPVYVALTLPEGSGPTPIQLLSRAVAKAMPAVVPDPGPVR</sequence>